<dbReference type="KEGG" id="lact:D7I46_01170"/>
<keyword evidence="2" id="KW-1185">Reference proteome</keyword>
<evidence type="ECO:0000313" key="1">
    <source>
        <dbReference type="EMBL" id="AYF99815.1"/>
    </source>
</evidence>
<proteinExistence type="predicted"/>
<dbReference type="EMBL" id="CP032627">
    <property type="protein sequence ID" value="AYF99815.1"/>
    <property type="molecule type" value="Genomic_DNA"/>
</dbReference>
<dbReference type="RefSeq" id="WP_120771204.1">
    <property type="nucleotide sequence ID" value="NZ_CP032627.1"/>
</dbReference>
<reference evidence="1 2" key="1">
    <citation type="submission" date="2018-09" db="EMBL/GenBank/DDBJ databases">
        <title>Genome sequencing of strain 1JSPR-7.</title>
        <authorList>
            <person name="Heo J."/>
            <person name="Kim S.-J."/>
            <person name="Kwon S.-W."/>
        </authorList>
    </citation>
    <scope>NUCLEOTIDE SEQUENCE [LARGE SCALE GENOMIC DNA]</scope>
    <source>
        <strain evidence="1 2">1JSPR-7</strain>
    </source>
</reference>
<dbReference type="Proteomes" id="UP000269374">
    <property type="component" value="Chromosome"/>
</dbReference>
<gene>
    <name evidence="1" type="ORF">D7I46_01170</name>
</gene>
<dbReference type="AlphaFoldDB" id="A0A387BFD3"/>
<evidence type="ECO:0000313" key="2">
    <source>
        <dbReference type="Proteomes" id="UP000269374"/>
    </source>
</evidence>
<accession>A0A387BFD3</accession>
<name>A0A387BFD3_9LACT</name>
<protein>
    <submittedName>
        <fullName evidence="1">Uncharacterized protein</fullName>
    </submittedName>
</protein>
<sequence>MSKITIKLASLQAVNNKIPNTIRGIDRSTVTFLPEAIVKRIGSDEDLALFEEKCLVTTRNRQNQQSTFYQVKIAPTSSFHIFSKTKEDWTDKITANISYNVGKDGKVLVNLVIFVRESPEFHTKYLRARALVFNTEELADIHIHREQQEEFKLNDEDYNF</sequence>
<organism evidence="1 2">
    <name type="scientific">Lactococcus allomyrinae</name>
    <dbReference type="NCBI Taxonomy" id="2419773"/>
    <lineage>
        <taxon>Bacteria</taxon>
        <taxon>Bacillati</taxon>
        <taxon>Bacillota</taxon>
        <taxon>Bacilli</taxon>
        <taxon>Lactobacillales</taxon>
        <taxon>Streptococcaceae</taxon>
        <taxon>Lactococcus</taxon>
    </lineage>
</organism>